<dbReference type="Proteomes" id="UP001213000">
    <property type="component" value="Unassembled WGS sequence"/>
</dbReference>
<evidence type="ECO:0000259" key="2">
    <source>
        <dbReference type="Pfam" id="PF14033"/>
    </source>
</evidence>
<dbReference type="Pfam" id="PF14033">
    <property type="entry name" value="DUF4246"/>
    <property type="match status" value="2"/>
</dbReference>
<sequence length="520" mass="59802">MSSISRPPPLPGFGLSLSHQPEDDLFPSALDPRLSRYHDGSHRARFPAFTVRELKMLDFMNTVTDKQEWETKVCDESIVEKWKEEMGATEEMSAGNDGDQETEVEGENQGTMFSPEINTTNDTDGNDDNNDDDNSHSPDFTKRMFQHCIDELKYKVDIYKKHGFVQVLSGEIFKSDTAIPSELQSLLKSAVAPLENVPEDERDWHPGSNEQVLDLVHPSLFPLVYSLSRILPDSTTDLGDCIERCGAGEPAVLTSLPSELTGSAYSRRFQWLPCDVDISGDTPRIISYINSLHPQKHRGLYEVIEIVLAKIIPLWNATLSSLLDVVPQRIDYDYVDYHEDAWEKYREDHGPKQEEGEDDTDFEDRQNDWEVDHKKKFYVQPDVKKDFQPPEDDVYSEVDLKRDFSRTGIQIIVKLANILTKPGHRKILALFLVDPNIKIISTANVPCQRQDWREELILDSNVLLRLPVELRDIVAKNRDDFPISLHEAKKIREELMEERRKYVLGYQRETSRTQISLCEH</sequence>
<feature type="region of interest" description="Disordered" evidence="1">
    <location>
        <begin position="346"/>
        <end position="365"/>
    </location>
</feature>
<feature type="domain" description="DUF4246" evidence="2">
    <location>
        <begin position="143"/>
        <end position="418"/>
    </location>
</feature>
<comment type="caution">
    <text evidence="4">The sequence shown here is derived from an EMBL/GenBank/DDBJ whole genome shotgun (WGS) entry which is preliminary data.</text>
</comment>
<evidence type="ECO:0000313" key="5">
    <source>
        <dbReference type="Proteomes" id="UP001213000"/>
    </source>
</evidence>
<feature type="domain" description="DUF4246" evidence="3">
    <location>
        <begin position="10"/>
        <end position="85"/>
    </location>
</feature>
<evidence type="ECO:0000313" key="4">
    <source>
        <dbReference type="EMBL" id="KAJ3569056.1"/>
    </source>
</evidence>
<dbReference type="InterPro" id="IPR049192">
    <property type="entry name" value="DUF4246_C"/>
</dbReference>
<keyword evidence="5" id="KW-1185">Reference proteome</keyword>
<organism evidence="4 5">
    <name type="scientific">Leucocoprinus birnbaumii</name>
    <dbReference type="NCBI Taxonomy" id="56174"/>
    <lineage>
        <taxon>Eukaryota</taxon>
        <taxon>Fungi</taxon>
        <taxon>Dikarya</taxon>
        <taxon>Basidiomycota</taxon>
        <taxon>Agaricomycotina</taxon>
        <taxon>Agaricomycetes</taxon>
        <taxon>Agaricomycetidae</taxon>
        <taxon>Agaricales</taxon>
        <taxon>Agaricineae</taxon>
        <taxon>Agaricaceae</taxon>
        <taxon>Leucocoprinus</taxon>
    </lineage>
</organism>
<evidence type="ECO:0000256" key="1">
    <source>
        <dbReference type="SAM" id="MobiDB-lite"/>
    </source>
</evidence>
<dbReference type="InterPro" id="IPR025340">
    <property type="entry name" value="DUF4246"/>
</dbReference>
<gene>
    <name evidence="4" type="ORF">NP233_g5304</name>
</gene>
<dbReference type="PANTHER" id="PTHR33119">
    <property type="entry name" value="IFI3P"/>
    <property type="match status" value="1"/>
</dbReference>
<accession>A0AAD5YR27</accession>
<feature type="region of interest" description="Disordered" evidence="1">
    <location>
        <begin position="87"/>
        <end position="138"/>
    </location>
</feature>
<proteinExistence type="predicted"/>
<dbReference type="InterPro" id="IPR049207">
    <property type="entry name" value="DUF4246_N"/>
</dbReference>
<reference evidence="4" key="1">
    <citation type="submission" date="2022-07" db="EMBL/GenBank/DDBJ databases">
        <title>Genome Sequence of Leucocoprinus birnbaumii.</title>
        <authorList>
            <person name="Buettner E."/>
        </authorList>
    </citation>
    <scope>NUCLEOTIDE SEQUENCE</scope>
    <source>
        <strain evidence="4">VT141</strain>
    </source>
</reference>
<dbReference type="PANTHER" id="PTHR33119:SF1">
    <property type="entry name" value="FE2OG DIOXYGENASE DOMAIN-CONTAINING PROTEIN"/>
    <property type="match status" value="1"/>
</dbReference>
<evidence type="ECO:0000259" key="3">
    <source>
        <dbReference type="Pfam" id="PF21666"/>
    </source>
</evidence>
<feature type="domain" description="DUF4246" evidence="2">
    <location>
        <begin position="420"/>
        <end position="455"/>
    </location>
</feature>
<name>A0AAD5YR27_9AGAR</name>
<dbReference type="Pfam" id="PF21666">
    <property type="entry name" value="DUF4246_N"/>
    <property type="match status" value="1"/>
</dbReference>
<dbReference type="AlphaFoldDB" id="A0AAD5YR27"/>
<protein>
    <submittedName>
        <fullName evidence="4">Uncharacterized protein</fullName>
    </submittedName>
</protein>
<dbReference type="EMBL" id="JANIEX010000309">
    <property type="protein sequence ID" value="KAJ3569056.1"/>
    <property type="molecule type" value="Genomic_DNA"/>
</dbReference>